<comment type="caution">
    <text evidence="14">The sequence shown here is derived from an EMBL/GenBank/DDBJ whole genome shotgun (WGS) entry which is preliminary data.</text>
</comment>
<evidence type="ECO:0000256" key="11">
    <source>
        <dbReference type="ARBA" id="ARBA00023268"/>
    </source>
</evidence>
<dbReference type="InterPro" id="IPR016193">
    <property type="entry name" value="Cytidine_deaminase-like"/>
</dbReference>
<dbReference type="PIRSF" id="PIRSF006769">
    <property type="entry name" value="RibD"/>
    <property type="match status" value="1"/>
</dbReference>
<dbReference type="Proteomes" id="UP001484239">
    <property type="component" value="Unassembled WGS sequence"/>
</dbReference>
<evidence type="ECO:0000256" key="12">
    <source>
        <dbReference type="PIRNR" id="PIRNR006769"/>
    </source>
</evidence>
<dbReference type="SUPFAM" id="SSF53927">
    <property type="entry name" value="Cytidine deaminase-like"/>
    <property type="match status" value="1"/>
</dbReference>
<comment type="similarity">
    <text evidence="4 12">In the N-terminal section; belongs to the cytidine and deoxycytidylate deaminase family.</text>
</comment>
<evidence type="ECO:0000256" key="8">
    <source>
        <dbReference type="ARBA" id="ARBA00022833"/>
    </source>
</evidence>
<keyword evidence="10 12" id="KW-0560">Oxidoreductase</keyword>
<dbReference type="NCBIfam" id="TIGR00326">
    <property type="entry name" value="eubact_ribD"/>
    <property type="match status" value="1"/>
</dbReference>
<evidence type="ECO:0000313" key="14">
    <source>
        <dbReference type="EMBL" id="MEK9501193.1"/>
    </source>
</evidence>
<keyword evidence="15" id="KW-1185">Reference proteome</keyword>
<evidence type="ECO:0000313" key="15">
    <source>
        <dbReference type="Proteomes" id="UP001484239"/>
    </source>
</evidence>
<reference evidence="14 15" key="1">
    <citation type="submission" date="2024-02" db="EMBL/GenBank/DDBJ databases">
        <title>A novel Gemmatimonadota bacterium.</title>
        <authorList>
            <person name="Du Z.-J."/>
            <person name="Ye Y.-Q."/>
        </authorList>
    </citation>
    <scope>NUCLEOTIDE SEQUENCE [LARGE SCALE GENOMIC DNA]</scope>
    <source>
        <strain evidence="14 15">DH-20</strain>
    </source>
</reference>
<evidence type="ECO:0000256" key="9">
    <source>
        <dbReference type="ARBA" id="ARBA00022857"/>
    </source>
</evidence>
<evidence type="ECO:0000256" key="4">
    <source>
        <dbReference type="ARBA" id="ARBA00005259"/>
    </source>
</evidence>
<comment type="similarity">
    <text evidence="5 12">In the C-terminal section; belongs to the HTP reductase family.</text>
</comment>
<dbReference type="EC" id="3.5.4.26" evidence="12"/>
<evidence type="ECO:0000256" key="6">
    <source>
        <dbReference type="ARBA" id="ARBA00022619"/>
    </source>
</evidence>
<keyword evidence="11" id="KW-0511">Multifunctional enzyme</keyword>
<keyword evidence="7 12" id="KW-0479">Metal-binding</keyword>
<dbReference type="InterPro" id="IPR050765">
    <property type="entry name" value="Riboflavin_Biosynth_HTPR"/>
</dbReference>
<protein>
    <recommendedName>
        <fullName evidence="12">Riboflavin biosynthesis protein RibD</fullName>
    </recommendedName>
    <domain>
        <recommendedName>
            <fullName evidence="12">Diaminohydroxyphosphoribosylaminopyrimidine deaminase</fullName>
            <shortName evidence="12">DRAP deaminase</shortName>
            <ecNumber evidence="12">3.5.4.26</ecNumber>
        </recommendedName>
        <alternativeName>
            <fullName evidence="12">Riboflavin-specific deaminase</fullName>
        </alternativeName>
    </domain>
    <domain>
        <recommendedName>
            <fullName evidence="12">5-amino-6-(5-phosphoribosylamino)uracil reductase</fullName>
            <ecNumber evidence="12">1.1.1.193</ecNumber>
        </recommendedName>
        <alternativeName>
            <fullName evidence="12">HTP reductase</fullName>
        </alternativeName>
    </domain>
</protein>
<comment type="catalytic activity">
    <reaction evidence="12">
        <text>5-amino-6-(5-phospho-D-ribitylamino)uracil + NADP(+) = 5-amino-6-(5-phospho-D-ribosylamino)uracil + NADPH + H(+)</text>
        <dbReference type="Rhea" id="RHEA:17845"/>
        <dbReference type="ChEBI" id="CHEBI:15378"/>
        <dbReference type="ChEBI" id="CHEBI:57783"/>
        <dbReference type="ChEBI" id="CHEBI:58349"/>
        <dbReference type="ChEBI" id="CHEBI:58421"/>
        <dbReference type="ChEBI" id="CHEBI:58453"/>
        <dbReference type="EC" id="1.1.1.193"/>
    </reaction>
</comment>
<dbReference type="InterPro" id="IPR004794">
    <property type="entry name" value="Eubact_RibD"/>
</dbReference>
<dbReference type="SUPFAM" id="SSF53597">
    <property type="entry name" value="Dihydrofolate reductase-like"/>
    <property type="match status" value="1"/>
</dbReference>
<dbReference type="PANTHER" id="PTHR38011">
    <property type="entry name" value="DIHYDROFOLATE REDUCTASE FAMILY PROTEIN (AFU_ORTHOLOGUE AFUA_8G06820)"/>
    <property type="match status" value="1"/>
</dbReference>
<dbReference type="InterPro" id="IPR024072">
    <property type="entry name" value="DHFR-like_dom_sf"/>
</dbReference>
<dbReference type="InterPro" id="IPR016192">
    <property type="entry name" value="APOBEC/CMP_deaminase_Zn-bd"/>
</dbReference>
<accession>A0ABU9E8X4</accession>
<keyword evidence="12 14" id="KW-0378">Hydrolase</keyword>
<evidence type="ECO:0000256" key="2">
    <source>
        <dbReference type="ARBA" id="ARBA00004882"/>
    </source>
</evidence>
<dbReference type="Pfam" id="PF00383">
    <property type="entry name" value="dCMP_cyt_deam_1"/>
    <property type="match status" value="1"/>
</dbReference>
<comment type="cofactor">
    <cofactor evidence="12">
        <name>Zn(2+)</name>
        <dbReference type="ChEBI" id="CHEBI:29105"/>
    </cofactor>
    <text evidence="12">Binds 1 zinc ion.</text>
</comment>
<dbReference type="GO" id="GO:0008703">
    <property type="term" value="F:5-amino-6-(5-phosphoribosylamino)uracil reductase activity"/>
    <property type="evidence" value="ECO:0007669"/>
    <property type="project" value="UniProtKB-EC"/>
</dbReference>
<evidence type="ECO:0000256" key="7">
    <source>
        <dbReference type="ARBA" id="ARBA00022723"/>
    </source>
</evidence>
<evidence type="ECO:0000256" key="1">
    <source>
        <dbReference type="ARBA" id="ARBA00002151"/>
    </source>
</evidence>
<dbReference type="Pfam" id="PF01872">
    <property type="entry name" value="RibD_C"/>
    <property type="match status" value="1"/>
</dbReference>
<comment type="pathway">
    <text evidence="3 12">Cofactor biosynthesis; riboflavin biosynthesis; 5-amino-6-(D-ribitylamino)uracil from GTP: step 3/4.</text>
</comment>
<keyword evidence="6 12" id="KW-0686">Riboflavin biosynthesis</keyword>
<evidence type="ECO:0000256" key="10">
    <source>
        <dbReference type="ARBA" id="ARBA00023002"/>
    </source>
</evidence>
<keyword evidence="9 12" id="KW-0521">NADP</keyword>
<evidence type="ECO:0000259" key="13">
    <source>
        <dbReference type="PROSITE" id="PS51747"/>
    </source>
</evidence>
<dbReference type="EMBL" id="JBBHLI010000004">
    <property type="protein sequence ID" value="MEK9501193.1"/>
    <property type="molecule type" value="Genomic_DNA"/>
</dbReference>
<keyword evidence="8 12" id="KW-0862">Zinc</keyword>
<sequence>MTVPLSDTDRAYLEQAVRIADRGWGRVHPNPLVGCLLVKDGTVIAEGWHAEYGGPHAEAMALTLAGDRARGATAYVSLEPCRHEGRTPPCSRALRRAGVARVVYGAADPGGDSGGGGDELRAAGVEVVGPTFTERRARALNPAFHHRFRSDRPWVALKLATSIDGGIAARAGEQSWLTGPEARDEVHRLRASVDGVMVGARTARTDDPRLTVRVGAPPRVPPVRIVLDPRATTPLDGALLRTAREVPVWIFTGPEAPDAALAAIEAAGAVVHPVGSAGPHALDLDEVLRRCGERGISALLCEGGGRLGAALARADLVDRLALFVAPRVLGAEAVPAFPDWPAPVGAVAAPGPDSGWVPAAPPRALGVDSLLVFDRIREHD</sequence>
<dbReference type="PROSITE" id="PS00903">
    <property type="entry name" value="CYT_DCMP_DEAMINASES_1"/>
    <property type="match status" value="1"/>
</dbReference>
<proteinExistence type="inferred from homology"/>
<dbReference type="InterPro" id="IPR002125">
    <property type="entry name" value="CMP_dCMP_dom"/>
</dbReference>
<evidence type="ECO:0000256" key="3">
    <source>
        <dbReference type="ARBA" id="ARBA00004910"/>
    </source>
</evidence>
<dbReference type="PANTHER" id="PTHR38011:SF7">
    <property type="entry name" value="2,5-DIAMINO-6-RIBOSYLAMINO-4(3H)-PYRIMIDINONE 5'-PHOSPHATE REDUCTASE"/>
    <property type="match status" value="1"/>
</dbReference>
<dbReference type="Gene3D" id="3.40.140.10">
    <property type="entry name" value="Cytidine Deaminase, domain 2"/>
    <property type="match status" value="1"/>
</dbReference>
<dbReference type="EC" id="1.1.1.193" evidence="12"/>
<evidence type="ECO:0000256" key="5">
    <source>
        <dbReference type="ARBA" id="ARBA00007417"/>
    </source>
</evidence>
<dbReference type="CDD" id="cd01284">
    <property type="entry name" value="Riboflavin_deaminase-reductase"/>
    <property type="match status" value="1"/>
</dbReference>
<comment type="function">
    <text evidence="1 12">Converts 2,5-diamino-6-(ribosylamino)-4(3h)-pyrimidinone 5'-phosphate into 5-amino-6-(ribosylamino)-2,4(1h,3h)-pyrimidinedione 5'-phosphate.</text>
</comment>
<comment type="catalytic activity">
    <reaction evidence="12">
        <text>2,5-diamino-6-hydroxy-4-(5-phosphoribosylamino)-pyrimidine + H2O + H(+) = 5-amino-6-(5-phospho-D-ribosylamino)uracil + NH4(+)</text>
        <dbReference type="Rhea" id="RHEA:21868"/>
        <dbReference type="ChEBI" id="CHEBI:15377"/>
        <dbReference type="ChEBI" id="CHEBI:15378"/>
        <dbReference type="ChEBI" id="CHEBI:28938"/>
        <dbReference type="ChEBI" id="CHEBI:58453"/>
        <dbReference type="ChEBI" id="CHEBI:58614"/>
        <dbReference type="EC" id="3.5.4.26"/>
    </reaction>
</comment>
<feature type="domain" description="CMP/dCMP-type deaminase" evidence="13">
    <location>
        <begin position="7"/>
        <end position="128"/>
    </location>
</feature>
<dbReference type="PROSITE" id="PS51747">
    <property type="entry name" value="CYT_DCMP_DEAMINASES_2"/>
    <property type="match status" value="1"/>
</dbReference>
<dbReference type="Gene3D" id="3.40.430.10">
    <property type="entry name" value="Dihydrofolate Reductase, subunit A"/>
    <property type="match status" value="1"/>
</dbReference>
<dbReference type="InterPro" id="IPR002734">
    <property type="entry name" value="RibDG_C"/>
</dbReference>
<dbReference type="GO" id="GO:0008835">
    <property type="term" value="F:diaminohydroxyphosphoribosylaminopyrimidine deaminase activity"/>
    <property type="evidence" value="ECO:0007669"/>
    <property type="project" value="UniProtKB-EC"/>
</dbReference>
<name>A0ABU9E8X4_9BACT</name>
<comment type="pathway">
    <text evidence="2 12">Cofactor biosynthesis; riboflavin biosynthesis; 5-amino-6-(D-ribitylamino)uracil from GTP: step 2/4.</text>
</comment>
<organism evidence="14 15">
    <name type="scientific">Gaopeijia maritima</name>
    <dbReference type="NCBI Taxonomy" id="3119007"/>
    <lineage>
        <taxon>Bacteria</taxon>
        <taxon>Pseudomonadati</taxon>
        <taxon>Gemmatimonadota</taxon>
        <taxon>Longimicrobiia</taxon>
        <taxon>Gaopeijiales</taxon>
        <taxon>Gaopeijiaceae</taxon>
        <taxon>Gaopeijia</taxon>
    </lineage>
</organism>
<dbReference type="RefSeq" id="WP_405277319.1">
    <property type="nucleotide sequence ID" value="NZ_JBBHLI010000004.1"/>
</dbReference>
<gene>
    <name evidence="14" type="primary">ribD</name>
    <name evidence="14" type="ORF">WI372_09400</name>
</gene>